<dbReference type="EMBL" id="CP136336">
    <property type="protein sequence ID" value="WOB06463.1"/>
    <property type="molecule type" value="Genomic_DNA"/>
</dbReference>
<gene>
    <name evidence="2" type="ORF">RXV79_16195</name>
</gene>
<evidence type="ECO:0000313" key="3">
    <source>
        <dbReference type="Proteomes" id="UP001303946"/>
    </source>
</evidence>
<proteinExistence type="predicted"/>
<evidence type="ECO:0000313" key="2">
    <source>
        <dbReference type="EMBL" id="WOB06463.1"/>
    </source>
</evidence>
<organism evidence="2 3">
    <name type="scientific">Piscinibacter gummiphilus</name>
    <dbReference type="NCBI Taxonomy" id="946333"/>
    <lineage>
        <taxon>Bacteria</taxon>
        <taxon>Pseudomonadati</taxon>
        <taxon>Pseudomonadota</taxon>
        <taxon>Betaproteobacteria</taxon>
        <taxon>Burkholderiales</taxon>
        <taxon>Sphaerotilaceae</taxon>
        <taxon>Piscinibacter</taxon>
    </lineage>
</organism>
<dbReference type="Proteomes" id="UP001303946">
    <property type="component" value="Chromosome"/>
</dbReference>
<dbReference type="Gene3D" id="2.160.20.10">
    <property type="entry name" value="Single-stranded right-handed beta-helix, Pectin lyase-like"/>
    <property type="match status" value="1"/>
</dbReference>
<name>A0ABZ0CU94_9BURK</name>
<dbReference type="InterPro" id="IPR006626">
    <property type="entry name" value="PbH1"/>
</dbReference>
<dbReference type="SMART" id="SM00710">
    <property type="entry name" value="PbH1"/>
    <property type="match status" value="6"/>
</dbReference>
<dbReference type="SUPFAM" id="SSF51126">
    <property type="entry name" value="Pectin lyase-like"/>
    <property type="match status" value="2"/>
</dbReference>
<sequence length="552" mass="58528">MKQLLSILFLAFMALGHVDASAQAVIRYYQDCDPAVADVPNCIPGTDGSNQGATPLSPRRTLPDANAINALPAGSAVRLCRGSGWTGLSLYIIQNANATREQPIVIEDWDCFTNSAQRPTLQWPSSATGAIYVGFFCWQGPPSCPAQRHGGYIFRGIRITKAGPLATGSEATAIYGSSTHVRFENMEYDNWANAFNIATDQNNSYLTFYNNDIHDNSQNGIVGAATHLLIRKNRLYRNNKLPDPLSDSFALEHALYIGGATPQNDIVIDGNILVDNSTRVSTQQCESGNITARGNVDQMTISNNVIVVPNATPYCYGISIIDGYGTDQECVRRAMIDSNTVVNVGGSSMALLLTAGGTVQNNKIIRTVTTGQGAAISIGNPSQPGDAAYCPMGNMTVKNNSIDINTSTSGPQIQITGGTGHKVFNNAVRISSAAAAGGATCFAPPIIANLSIWNYNWCDSPGNWSSGHASLTLAQGAGYDINGGNTSTGFSTPTSGNNWLLTPGVNLRNVGRVTEAPRFDAVSCERDSTPDIGAHEYGATTCITVSPPGELR</sequence>
<reference evidence="2 3" key="1">
    <citation type="submission" date="2023-10" db="EMBL/GenBank/DDBJ databases">
        <title>Bacteria for the degradation of biodegradable plastic PBAT(Polybutylene adipate terephthalate).</title>
        <authorList>
            <person name="Weon H.-Y."/>
            <person name="Yeon J."/>
        </authorList>
    </citation>
    <scope>NUCLEOTIDE SEQUENCE [LARGE SCALE GENOMIC DNA]</scope>
    <source>
        <strain evidence="2 3">SBD 7-3</strain>
    </source>
</reference>
<keyword evidence="3" id="KW-1185">Reference proteome</keyword>
<accession>A0ABZ0CU94</accession>
<feature type="signal peptide" evidence="1">
    <location>
        <begin position="1"/>
        <end position="22"/>
    </location>
</feature>
<protein>
    <submittedName>
        <fullName evidence="2">Right-handed parallel beta-helix repeat-containing protein</fullName>
    </submittedName>
</protein>
<feature type="chain" id="PRO_5046252063" evidence="1">
    <location>
        <begin position="23"/>
        <end position="552"/>
    </location>
</feature>
<keyword evidence="1" id="KW-0732">Signal</keyword>
<evidence type="ECO:0000256" key="1">
    <source>
        <dbReference type="SAM" id="SignalP"/>
    </source>
</evidence>
<dbReference type="RefSeq" id="WP_316698915.1">
    <property type="nucleotide sequence ID" value="NZ_CP136336.1"/>
</dbReference>
<dbReference type="InterPro" id="IPR011050">
    <property type="entry name" value="Pectin_lyase_fold/virulence"/>
</dbReference>
<dbReference type="InterPro" id="IPR012334">
    <property type="entry name" value="Pectin_lyas_fold"/>
</dbReference>